<dbReference type="GO" id="GO:0008270">
    <property type="term" value="F:zinc ion binding"/>
    <property type="evidence" value="ECO:0007669"/>
    <property type="project" value="UniProtKB-KW"/>
</dbReference>
<dbReference type="OrthoDB" id="1668162at2759"/>
<dbReference type="Gene3D" id="4.10.1060.10">
    <property type="entry name" value="Zinc finger, RanBP2-type"/>
    <property type="match status" value="1"/>
</dbReference>
<dbReference type="SUPFAM" id="SSF90209">
    <property type="entry name" value="Ran binding protein zinc finger-like"/>
    <property type="match status" value="1"/>
</dbReference>
<dbReference type="EMBL" id="CAMXCT030005002">
    <property type="protein sequence ID" value="CAL4798403.1"/>
    <property type="molecule type" value="Genomic_DNA"/>
</dbReference>
<comment type="caution">
    <text evidence="6">The sequence shown here is derived from an EMBL/GenBank/DDBJ whole genome shotgun (WGS) entry which is preliminary data.</text>
</comment>
<evidence type="ECO:0000313" key="7">
    <source>
        <dbReference type="EMBL" id="CAL1164466.1"/>
    </source>
</evidence>
<evidence type="ECO:0000313" key="8">
    <source>
        <dbReference type="EMBL" id="CAL4798403.1"/>
    </source>
</evidence>
<dbReference type="InterPro" id="IPR036443">
    <property type="entry name" value="Znf_RanBP2_sf"/>
</dbReference>
<dbReference type="SMART" id="SM00547">
    <property type="entry name" value="ZnF_RBZ"/>
    <property type="match status" value="1"/>
</dbReference>
<protein>
    <submittedName>
        <fullName evidence="8">Formin-like protein 3</fullName>
    </submittedName>
</protein>
<evidence type="ECO:0000256" key="3">
    <source>
        <dbReference type="ARBA" id="ARBA00022833"/>
    </source>
</evidence>
<feature type="domain" description="RanBP2-type" evidence="5">
    <location>
        <begin position="243"/>
        <end position="274"/>
    </location>
</feature>
<evidence type="ECO:0000313" key="6">
    <source>
        <dbReference type="EMBL" id="CAI4011091.1"/>
    </source>
</evidence>
<evidence type="ECO:0000259" key="5">
    <source>
        <dbReference type="PROSITE" id="PS50199"/>
    </source>
</evidence>
<proteinExistence type="predicted"/>
<dbReference type="Proteomes" id="UP001152797">
    <property type="component" value="Unassembled WGS sequence"/>
</dbReference>
<reference evidence="6" key="1">
    <citation type="submission" date="2022-10" db="EMBL/GenBank/DDBJ databases">
        <authorList>
            <person name="Chen Y."/>
            <person name="Dougan E. K."/>
            <person name="Chan C."/>
            <person name="Rhodes N."/>
            <person name="Thang M."/>
        </authorList>
    </citation>
    <scope>NUCLEOTIDE SEQUENCE</scope>
</reference>
<dbReference type="InterPro" id="IPR001876">
    <property type="entry name" value="Znf_RanBP2"/>
</dbReference>
<organism evidence="6">
    <name type="scientific">Cladocopium goreaui</name>
    <dbReference type="NCBI Taxonomy" id="2562237"/>
    <lineage>
        <taxon>Eukaryota</taxon>
        <taxon>Sar</taxon>
        <taxon>Alveolata</taxon>
        <taxon>Dinophyceae</taxon>
        <taxon>Suessiales</taxon>
        <taxon>Symbiodiniaceae</taxon>
        <taxon>Cladocopium</taxon>
    </lineage>
</organism>
<keyword evidence="3" id="KW-0862">Zinc</keyword>
<evidence type="ECO:0000256" key="2">
    <source>
        <dbReference type="ARBA" id="ARBA00022771"/>
    </source>
</evidence>
<gene>
    <name evidence="6" type="ORF">C1SCF055_LOCUS36287</name>
</gene>
<evidence type="ECO:0000256" key="1">
    <source>
        <dbReference type="ARBA" id="ARBA00022723"/>
    </source>
</evidence>
<dbReference type="PROSITE" id="PS50199">
    <property type="entry name" value="ZF_RANBP2_2"/>
    <property type="match status" value="1"/>
</dbReference>
<dbReference type="EMBL" id="CAMXCT020005002">
    <property type="protein sequence ID" value="CAL1164466.1"/>
    <property type="molecule type" value="Genomic_DNA"/>
</dbReference>
<name>A0A9P1DJ27_9DINO</name>
<evidence type="ECO:0000313" key="9">
    <source>
        <dbReference type="Proteomes" id="UP001152797"/>
    </source>
</evidence>
<keyword evidence="2 4" id="KW-0863">Zinc-finger</keyword>
<evidence type="ECO:0000256" key="4">
    <source>
        <dbReference type="PROSITE-ProRule" id="PRU00322"/>
    </source>
</evidence>
<dbReference type="AlphaFoldDB" id="A0A9P1DJ27"/>
<accession>A0A9P1DJ27</accession>
<sequence length="514" mass="58473">MAWSSDWWTNGWNGPVDPEQDEFIKKCQLDDASITFLSGLPENVKDEVKRSVCPAWEEGLSFKRFFEIVRDIWLRQLCVHRDRRVMKLVESAQEDDLRVVMMKFDPTRTKDGNVAARLVSFLSSVIRTSNRDGGEPFKALVPDCSVPERDVGRVLGERGTTMKNIVDSVCQAIGHERQHGHRPILQLAYSGGATRFELLLYPPFNDQQSFEKATDAVQKMVHEIMENPSHWAFSTCKRPPRLQYDDWTCPNRRCGNICFARRTQCNLCGAEKPTDWTPAHLKQEEGQLHIGDVEWGRQKRIRVMETKDVYKDLEVPEGHCRVVWLIPTETLPIVKGRGLHEIKQKSGVDTLLVTREVECDTYFGVEYVQAFCIGSPACTKSAISMIHNEASGRLSEEGFHELIDAIEEALPRVEDEFEQGFVALSLMELLNQEKIRDAWAKTKVLRQGTGLRTLLEVLNRWPEYFKTQATGPAGATVCRTAQLRAGGGQAQRAAEAREAKVKVQDYDEDSDSWD</sequence>
<keyword evidence="1" id="KW-0479">Metal-binding</keyword>
<dbReference type="PANTHER" id="PTHR12999:SF17">
    <property type="entry name" value="ZINC FINGER RAN-BINDING DOMAIN-CONTAINING PROTEIN 2"/>
    <property type="match status" value="1"/>
</dbReference>
<dbReference type="EMBL" id="CAMXCT010005002">
    <property type="protein sequence ID" value="CAI4011091.1"/>
    <property type="molecule type" value="Genomic_DNA"/>
</dbReference>
<keyword evidence="9" id="KW-1185">Reference proteome</keyword>
<reference evidence="7" key="2">
    <citation type="submission" date="2024-04" db="EMBL/GenBank/DDBJ databases">
        <authorList>
            <person name="Chen Y."/>
            <person name="Shah S."/>
            <person name="Dougan E. K."/>
            <person name="Thang M."/>
            <person name="Chan C."/>
        </authorList>
    </citation>
    <scope>NUCLEOTIDE SEQUENCE [LARGE SCALE GENOMIC DNA]</scope>
</reference>
<dbReference type="PANTHER" id="PTHR12999">
    <property type="entry name" value="ZINC FINGER RAN-BINDING DOMAIN-CONTAINING PROTEIN 2 ZRANB2-RELATED"/>
    <property type="match status" value="1"/>
</dbReference>